<evidence type="ECO:0000313" key="2">
    <source>
        <dbReference type="EMBL" id="KAJ4842444.1"/>
    </source>
</evidence>
<dbReference type="SUPFAM" id="SSF52821">
    <property type="entry name" value="Rhodanese/Cell cycle control phosphatase"/>
    <property type="match status" value="1"/>
</dbReference>
<comment type="caution">
    <text evidence="2">The sequence shown here is derived from an EMBL/GenBank/DDBJ whole genome shotgun (WGS) entry which is preliminary data.</text>
</comment>
<organism evidence="2 3">
    <name type="scientific">Turnera subulata</name>
    <dbReference type="NCBI Taxonomy" id="218843"/>
    <lineage>
        <taxon>Eukaryota</taxon>
        <taxon>Viridiplantae</taxon>
        <taxon>Streptophyta</taxon>
        <taxon>Embryophyta</taxon>
        <taxon>Tracheophyta</taxon>
        <taxon>Spermatophyta</taxon>
        <taxon>Magnoliopsida</taxon>
        <taxon>eudicotyledons</taxon>
        <taxon>Gunneridae</taxon>
        <taxon>Pentapetalae</taxon>
        <taxon>rosids</taxon>
        <taxon>fabids</taxon>
        <taxon>Malpighiales</taxon>
        <taxon>Passifloraceae</taxon>
        <taxon>Turnera</taxon>
    </lineage>
</organism>
<dbReference type="GO" id="GO:0009507">
    <property type="term" value="C:chloroplast"/>
    <property type="evidence" value="ECO:0007669"/>
    <property type="project" value="TreeGrafter"/>
</dbReference>
<evidence type="ECO:0000259" key="1">
    <source>
        <dbReference type="PROSITE" id="PS50206"/>
    </source>
</evidence>
<dbReference type="OrthoDB" id="566238at2759"/>
<dbReference type="AlphaFoldDB" id="A0A9Q0JI17"/>
<dbReference type="PANTHER" id="PTHR45508">
    <property type="entry name" value="RHODANESE-LIKE DOMAIN-CONTAINING PROTEIN 9, CHLOROPLASTIC"/>
    <property type="match status" value="1"/>
</dbReference>
<evidence type="ECO:0000313" key="3">
    <source>
        <dbReference type="Proteomes" id="UP001141552"/>
    </source>
</evidence>
<accession>A0A9Q0JI17</accession>
<proteinExistence type="predicted"/>
<keyword evidence="3" id="KW-1185">Reference proteome</keyword>
<feature type="non-terminal residue" evidence="2">
    <location>
        <position position="223"/>
    </location>
</feature>
<name>A0A9Q0JI17_9ROSI</name>
<dbReference type="PROSITE" id="PS50206">
    <property type="entry name" value="RHODANESE_3"/>
    <property type="match status" value="1"/>
</dbReference>
<dbReference type="Gene3D" id="3.40.250.10">
    <property type="entry name" value="Rhodanese-like domain"/>
    <property type="match status" value="1"/>
</dbReference>
<protein>
    <recommendedName>
        <fullName evidence="1">Rhodanese domain-containing protein</fullName>
    </recommendedName>
</protein>
<dbReference type="InterPro" id="IPR044615">
    <property type="entry name" value="STR9"/>
</dbReference>
<reference evidence="2" key="2">
    <citation type="journal article" date="2023" name="Plants (Basel)">
        <title>Annotation of the Turnera subulata (Passifloraceae) Draft Genome Reveals the S-Locus Evolved after the Divergence of Turneroideae from Passifloroideae in a Stepwise Manner.</title>
        <authorList>
            <person name="Henning P.M."/>
            <person name="Roalson E.H."/>
            <person name="Mir W."/>
            <person name="McCubbin A.G."/>
            <person name="Shore J.S."/>
        </authorList>
    </citation>
    <scope>NUCLEOTIDE SEQUENCE</scope>
    <source>
        <strain evidence="2">F60SS</strain>
    </source>
</reference>
<dbReference type="InterPro" id="IPR036873">
    <property type="entry name" value="Rhodanese-like_dom_sf"/>
</dbReference>
<dbReference type="CDD" id="cd00158">
    <property type="entry name" value="RHOD"/>
    <property type="match status" value="1"/>
</dbReference>
<sequence>VWSSKTLEQASVAYTQKRRSGIKRNAFSKIQTSRLGIENRGRRSIQRQPWSVGRNLGIRAEVNYVNADDAKKLVEAEGYTVLDVRDKTQYERARIKSSYHVPLFIENQDNDLGTIIQRTVHNNFSGLFFGLPFTKPNPQFVESVKSQFSPESSKLLEHLIQKVLWSCKMLGKPDWSQFKARSRRYLELCSFVSVFNPWNLHLCISIHHFLPRPSREVVSIGSA</sequence>
<dbReference type="EMBL" id="JAKUCV010002487">
    <property type="protein sequence ID" value="KAJ4842444.1"/>
    <property type="molecule type" value="Genomic_DNA"/>
</dbReference>
<dbReference type="Pfam" id="PF00581">
    <property type="entry name" value="Rhodanese"/>
    <property type="match status" value="1"/>
</dbReference>
<gene>
    <name evidence="2" type="ORF">Tsubulata_034912</name>
</gene>
<feature type="domain" description="Rhodanese" evidence="1">
    <location>
        <begin position="75"/>
        <end position="103"/>
    </location>
</feature>
<dbReference type="InterPro" id="IPR001763">
    <property type="entry name" value="Rhodanese-like_dom"/>
</dbReference>
<dbReference type="PANTHER" id="PTHR45508:SF1">
    <property type="entry name" value="RHODANESE-LIKE DOMAIN-CONTAINING PROTEIN 9, CHLOROPLASTIC"/>
    <property type="match status" value="1"/>
</dbReference>
<feature type="non-terminal residue" evidence="2">
    <location>
        <position position="1"/>
    </location>
</feature>
<dbReference type="Proteomes" id="UP001141552">
    <property type="component" value="Unassembled WGS sequence"/>
</dbReference>
<reference evidence="2" key="1">
    <citation type="submission" date="2022-02" db="EMBL/GenBank/DDBJ databases">
        <authorList>
            <person name="Henning P.M."/>
            <person name="McCubbin A.G."/>
            <person name="Shore J.S."/>
        </authorList>
    </citation>
    <scope>NUCLEOTIDE SEQUENCE</scope>
    <source>
        <strain evidence="2">F60SS</strain>
        <tissue evidence="2">Leaves</tissue>
    </source>
</reference>